<evidence type="ECO:0000313" key="6">
    <source>
        <dbReference type="Proteomes" id="UP000637632"/>
    </source>
</evidence>
<comment type="similarity">
    <text evidence="3">Belongs to the cyclophilin-type PPIase family.</text>
</comment>
<dbReference type="PANTHER" id="PTHR43246">
    <property type="entry name" value="PEPTIDYL-PROLYL CIS-TRANS ISOMERASE CYP38, CHLOROPLASTIC"/>
    <property type="match status" value="1"/>
</dbReference>
<dbReference type="SUPFAM" id="SSF50891">
    <property type="entry name" value="Cyclophilin-like"/>
    <property type="match status" value="1"/>
</dbReference>
<comment type="catalytic activity">
    <reaction evidence="3">
        <text>[protein]-peptidylproline (omega=180) = [protein]-peptidylproline (omega=0)</text>
        <dbReference type="Rhea" id="RHEA:16237"/>
        <dbReference type="Rhea" id="RHEA-COMP:10747"/>
        <dbReference type="Rhea" id="RHEA-COMP:10748"/>
        <dbReference type="ChEBI" id="CHEBI:83833"/>
        <dbReference type="ChEBI" id="CHEBI:83834"/>
        <dbReference type="EC" id="5.2.1.8"/>
    </reaction>
</comment>
<evidence type="ECO:0000259" key="4">
    <source>
        <dbReference type="PROSITE" id="PS50072"/>
    </source>
</evidence>
<dbReference type="InterPro" id="IPR002130">
    <property type="entry name" value="Cyclophilin-type_PPIase_dom"/>
</dbReference>
<comment type="caution">
    <text evidence="5">The sequence shown here is derived from an EMBL/GenBank/DDBJ whole genome shotgun (WGS) entry which is preliminary data.</text>
</comment>
<proteinExistence type="inferred from homology"/>
<name>A0ABR6XCV3_9BURK</name>
<dbReference type="PROSITE" id="PS50072">
    <property type="entry name" value="CSA_PPIASE_2"/>
    <property type="match status" value="1"/>
</dbReference>
<gene>
    <name evidence="5" type="ORF">H8K26_04645</name>
</gene>
<keyword evidence="2 3" id="KW-0413">Isomerase</keyword>
<evidence type="ECO:0000256" key="2">
    <source>
        <dbReference type="ARBA" id="ARBA00023235"/>
    </source>
</evidence>
<reference evidence="5 6" key="1">
    <citation type="submission" date="2020-08" db="EMBL/GenBank/DDBJ databases">
        <title>Novel species isolated from subtropical streams in China.</title>
        <authorList>
            <person name="Lu H."/>
        </authorList>
    </citation>
    <scope>NUCLEOTIDE SEQUENCE [LARGE SCALE GENOMIC DNA]</scope>
    <source>
        <strain evidence="5 6">CCTCC AB 2015119</strain>
    </source>
</reference>
<dbReference type="InterPro" id="IPR044665">
    <property type="entry name" value="E_coli_cyclophilin_A-like"/>
</dbReference>
<keyword evidence="6" id="KW-1185">Reference proteome</keyword>
<organism evidence="5 6">
    <name type="scientific">Undibacterium aquatile</name>
    <dbReference type="NCBI Taxonomy" id="1537398"/>
    <lineage>
        <taxon>Bacteria</taxon>
        <taxon>Pseudomonadati</taxon>
        <taxon>Pseudomonadota</taxon>
        <taxon>Betaproteobacteria</taxon>
        <taxon>Burkholderiales</taxon>
        <taxon>Oxalobacteraceae</taxon>
        <taxon>Undibacterium</taxon>
    </lineage>
</organism>
<feature type="domain" description="PPIase cyclophilin-type" evidence="4">
    <location>
        <begin position="75"/>
        <end position="229"/>
    </location>
</feature>
<dbReference type="Proteomes" id="UP000637632">
    <property type="component" value="Unassembled WGS sequence"/>
</dbReference>
<dbReference type="EC" id="5.2.1.8" evidence="3"/>
<protein>
    <recommendedName>
        <fullName evidence="3">Peptidyl-prolyl cis-trans isomerase</fullName>
        <shortName evidence="3">PPIase</shortName>
        <ecNumber evidence="3">5.2.1.8</ecNumber>
    </recommendedName>
</protein>
<dbReference type="GO" id="GO:0016853">
    <property type="term" value="F:isomerase activity"/>
    <property type="evidence" value="ECO:0007669"/>
    <property type="project" value="UniProtKB-KW"/>
</dbReference>
<keyword evidence="1 3" id="KW-0697">Rotamase</keyword>
<accession>A0ABR6XCV3</accession>
<dbReference type="PRINTS" id="PR00153">
    <property type="entry name" value="CSAPPISMRASE"/>
</dbReference>
<dbReference type="Gene3D" id="2.40.100.10">
    <property type="entry name" value="Cyclophilin-like"/>
    <property type="match status" value="1"/>
</dbReference>
<dbReference type="Pfam" id="PF00160">
    <property type="entry name" value="Pro_isomerase"/>
    <property type="match status" value="1"/>
</dbReference>
<dbReference type="EMBL" id="JACOFT010000002">
    <property type="protein sequence ID" value="MBC3810722.1"/>
    <property type="molecule type" value="Genomic_DNA"/>
</dbReference>
<evidence type="ECO:0000256" key="3">
    <source>
        <dbReference type="RuleBase" id="RU363019"/>
    </source>
</evidence>
<evidence type="ECO:0000313" key="5">
    <source>
        <dbReference type="EMBL" id="MBC3810722.1"/>
    </source>
</evidence>
<comment type="function">
    <text evidence="3">PPIases accelerate the folding of proteins. It catalyzes the cis-trans isomerization of proline imidic peptide bonds in oligopeptides.</text>
</comment>
<dbReference type="InterPro" id="IPR029000">
    <property type="entry name" value="Cyclophilin-like_dom_sf"/>
</dbReference>
<sequence>MTVNGQNLDKGITVVNPLCLSLTEVAGGSATKRTFTCKIVGVGTGVATITNANGGSLYQASLTSSLSAQPQVTMGTSKGNILIELNPAKAPVTVDNFLNYVESGFYPNKIFHRVEANLVVQGGGYTSDLQLATTSAAIKLESSNGLSNTRGTIGMARTSVADSATSQFYFNTVDNTAFDYSSTNAGYAVFGKVVAGLDVVDLIRVVPVSTQGGLSNVPVTPVFITSAKQTQ</sequence>
<evidence type="ECO:0000256" key="1">
    <source>
        <dbReference type="ARBA" id="ARBA00023110"/>
    </source>
</evidence>